<name>A0A0C1FL71_9FLAO</name>
<dbReference type="PANTHER" id="PTHR44688:SF16">
    <property type="entry name" value="DNA-BINDING TRANSCRIPTIONAL ACTIVATOR DEVR_DOSR"/>
    <property type="match status" value="1"/>
</dbReference>
<dbReference type="SMART" id="SM00421">
    <property type="entry name" value="HTH_LUXR"/>
    <property type="match status" value="1"/>
</dbReference>
<gene>
    <name evidence="5" type="ORF">OA86_10030</name>
</gene>
<evidence type="ECO:0000313" key="5">
    <source>
        <dbReference type="EMBL" id="KIA88694.1"/>
    </source>
</evidence>
<dbReference type="Proteomes" id="UP000031473">
    <property type="component" value="Unassembled WGS sequence"/>
</dbReference>
<dbReference type="CDD" id="cd06170">
    <property type="entry name" value="LuxR_C_like"/>
    <property type="match status" value="1"/>
</dbReference>
<organism evidence="5 6">
    <name type="scientific">Kaistella jeonii</name>
    <dbReference type="NCBI Taxonomy" id="266749"/>
    <lineage>
        <taxon>Bacteria</taxon>
        <taxon>Pseudomonadati</taxon>
        <taxon>Bacteroidota</taxon>
        <taxon>Flavobacteriia</taxon>
        <taxon>Flavobacteriales</taxon>
        <taxon>Weeksellaceae</taxon>
        <taxon>Chryseobacterium group</taxon>
        <taxon>Kaistella</taxon>
    </lineage>
</organism>
<dbReference type="AlphaFoldDB" id="A0A0C1FL71"/>
<dbReference type="InterPro" id="IPR016032">
    <property type="entry name" value="Sig_transdc_resp-reg_C-effctor"/>
</dbReference>
<protein>
    <recommendedName>
        <fullName evidence="4">HTH luxR-type domain-containing protein</fullName>
    </recommendedName>
</protein>
<evidence type="ECO:0000259" key="4">
    <source>
        <dbReference type="PROSITE" id="PS50043"/>
    </source>
</evidence>
<dbReference type="GO" id="GO:0003677">
    <property type="term" value="F:DNA binding"/>
    <property type="evidence" value="ECO:0007669"/>
    <property type="project" value="UniProtKB-KW"/>
</dbReference>
<dbReference type="InterPro" id="IPR036388">
    <property type="entry name" value="WH-like_DNA-bd_sf"/>
</dbReference>
<dbReference type="RefSeq" id="WP_039352443.1">
    <property type="nucleotide sequence ID" value="NZ_FOLA01000006.1"/>
</dbReference>
<dbReference type="PANTHER" id="PTHR44688">
    <property type="entry name" value="DNA-BINDING TRANSCRIPTIONAL ACTIVATOR DEVR_DOSR"/>
    <property type="match status" value="1"/>
</dbReference>
<dbReference type="GO" id="GO:0006355">
    <property type="term" value="P:regulation of DNA-templated transcription"/>
    <property type="evidence" value="ECO:0007669"/>
    <property type="project" value="InterPro"/>
</dbReference>
<keyword evidence="1" id="KW-0805">Transcription regulation</keyword>
<dbReference type="Pfam" id="PF00196">
    <property type="entry name" value="GerE"/>
    <property type="match status" value="1"/>
</dbReference>
<reference evidence="5 6" key="1">
    <citation type="submission" date="2014-10" db="EMBL/GenBank/DDBJ databases">
        <title>Kaistella jeonii genome.</title>
        <authorList>
            <person name="Clayton J.T."/>
            <person name="Newman J.D."/>
        </authorList>
    </citation>
    <scope>NUCLEOTIDE SEQUENCE [LARGE SCALE GENOMIC DNA]</scope>
    <source>
        <strain evidence="5 6">DSM 17048</strain>
    </source>
</reference>
<dbReference type="EMBL" id="JSYL01000006">
    <property type="protein sequence ID" value="KIA88694.1"/>
    <property type="molecule type" value="Genomic_DNA"/>
</dbReference>
<dbReference type="PRINTS" id="PR00038">
    <property type="entry name" value="HTHLUXR"/>
</dbReference>
<dbReference type="Gene3D" id="1.10.10.10">
    <property type="entry name" value="Winged helix-like DNA-binding domain superfamily/Winged helix DNA-binding domain"/>
    <property type="match status" value="1"/>
</dbReference>
<evidence type="ECO:0000313" key="6">
    <source>
        <dbReference type="Proteomes" id="UP000031473"/>
    </source>
</evidence>
<keyword evidence="3" id="KW-0804">Transcription</keyword>
<keyword evidence="2" id="KW-0238">DNA-binding</keyword>
<comment type="caution">
    <text evidence="5">The sequence shown here is derived from an EMBL/GenBank/DDBJ whole genome shotgun (WGS) entry which is preliminary data.</text>
</comment>
<dbReference type="OrthoDB" id="965844at2"/>
<dbReference type="SUPFAM" id="SSF46894">
    <property type="entry name" value="C-terminal effector domain of the bipartite response regulators"/>
    <property type="match status" value="1"/>
</dbReference>
<evidence type="ECO:0000256" key="2">
    <source>
        <dbReference type="ARBA" id="ARBA00023125"/>
    </source>
</evidence>
<sequence length="265" mass="31240">MNKDSEIKPIDYETFSTSLKVENKKKMDLEKIFRRDIENISKYAIGPYFWFIPDNSNMTIFQTSDNIHELTNYKKNEWKKYEPEFLSPIMHPEDWIYFLGGVKYMLGFLQNLPVAERKNYRFNIYARIKNVKGEYRWMVIQFPKIIYNAEGNGLSSLIVVSDLSHFSIVNQPVMTLIDTTNSRKPFYKAIVDKDEPSTSINRANITKREREILALMINGKNSPEIAEELFISYHTVENHKKNLRVKTGSKTSVELIYYVLHRNIL</sequence>
<evidence type="ECO:0000256" key="1">
    <source>
        <dbReference type="ARBA" id="ARBA00023015"/>
    </source>
</evidence>
<dbReference type="PROSITE" id="PS00622">
    <property type="entry name" value="HTH_LUXR_1"/>
    <property type="match status" value="1"/>
</dbReference>
<dbReference type="STRING" id="266749.SAMN05421876_106152"/>
<proteinExistence type="predicted"/>
<accession>A0A0C1FL71</accession>
<feature type="domain" description="HTH luxR-type" evidence="4">
    <location>
        <begin position="198"/>
        <end position="263"/>
    </location>
</feature>
<dbReference type="PROSITE" id="PS50043">
    <property type="entry name" value="HTH_LUXR_2"/>
    <property type="match status" value="1"/>
</dbReference>
<evidence type="ECO:0000256" key="3">
    <source>
        <dbReference type="ARBA" id="ARBA00023163"/>
    </source>
</evidence>
<keyword evidence="6" id="KW-1185">Reference proteome</keyword>
<dbReference type="Gene3D" id="3.30.450.20">
    <property type="entry name" value="PAS domain"/>
    <property type="match status" value="1"/>
</dbReference>
<dbReference type="InterPro" id="IPR000792">
    <property type="entry name" value="Tscrpt_reg_LuxR_C"/>
</dbReference>